<protein>
    <submittedName>
        <fullName evidence="2">Regulatory protein AmpE</fullName>
    </submittedName>
</protein>
<keyword evidence="1" id="KW-0472">Membrane</keyword>
<feature type="transmembrane region" description="Helical" evidence="1">
    <location>
        <begin position="62"/>
        <end position="87"/>
    </location>
</feature>
<feature type="transmembrane region" description="Helical" evidence="1">
    <location>
        <begin position="37"/>
        <end position="55"/>
    </location>
</feature>
<dbReference type="PANTHER" id="PTHR38684">
    <property type="entry name" value="PROTEIN AMPE"/>
    <property type="match status" value="1"/>
</dbReference>
<dbReference type="NCBIfam" id="NF008219">
    <property type="entry name" value="PRK10987.1"/>
    <property type="match status" value="1"/>
</dbReference>
<comment type="caution">
    <text evidence="2">The sequence shown here is derived from an EMBL/GenBank/DDBJ whole genome shotgun (WGS) entry which is preliminary data.</text>
</comment>
<dbReference type="PANTHER" id="PTHR38684:SF1">
    <property type="entry name" value="PROTEIN AMPE"/>
    <property type="match status" value="1"/>
</dbReference>
<dbReference type="GO" id="GO:0046677">
    <property type="term" value="P:response to antibiotic"/>
    <property type="evidence" value="ECO:0007669"/>
    <property type="project" value="TreeGrafter"/>
</dbReference>
<evidence type="ECO:0000256" key="1">
    <source>
        <dbReference type="SAM" id="Phobius"/>
    </source>
</evidence>
<gene>
    <name evidence="2" type="ORF">Xsto_02604</name>
</gene>
<keyword evidence="1" id="KW-0812">Transmembrane</keyword>
<accession>A0A2D0KN53</accession>
<dbReference type="Pfam" id="PF17113">
    <property type="entry name" value="AmpE"/>
    <property type="match status" value="1"/>
</dbReference>
<reference evidence="2 3" key="1">
    <citation type="journal article" date="2017" name="Nat. Microbiol.">
        <title>Natural product diversity associated with the nematode symbionts Photorhabdus and Xenorhabdus.</title>
        <authorList>
            <person name="Tobias N.J."/>
            <person name="Wolff H."/>
            <person name="Djahanschiri B."/>
            <person name="Grundmann F."/>
            <person name="Kronenwerth M."/>
            <person name="Shi Y.M."/>
            <person name="Simonyi S."/>
            <person name="Grun P."/>
            <person name="Shapiro-Ilan D."/>
            <person name="Pidot S.J."/>
            <person name="Stinear T.P."/>
            <person name="Ebersberger I."/>
            <person name="Bode H.B."/>
        </authorList>
    </citation>
    <scope>NUCLEOTIDE SEQUENCE [LARGE SCALE GENOMIC DNA]</scope>
    <source>
        <strain evidence="2 3">DSM 17904</strain>
    </source>
</reference>
<evidence type="ECO:0000313" key="2">
    <source>
        <dbReference type="EMBL" id="PHM64850.1"/>
    </source>
</evidence>
<dbReference type="AlphaFoldDB" id="A0A2D0KN53"/>
<keyword evidence="3" id="KW-1185">Reference proteome</keyword>
<proteinExistence type="predicted"/>
<evidence type="ECO:0000313" key="3">
    <source>
        <dbReference type="Proteomes" id="UP000222366"/>
    </source>
</evidence>
<dbReference type="Proteomes" id="UP000222366">
    <property type="component" value="Unassembled WGS sequence"/>
</dbReference>
<sequence length="284" mass="32214">MTLFILLLILAWERIFKMGEHWQLEHYLSPFFARVKVYSLWVSLVMAFVVAFLTWKIIDVLSVIAFGIPAILLCIMISLLCIGAGSLRHSYREYLRSVRTGDLEQQNIHLTNLLIGQQNPPEMTKDDRLREIQNALIWINFRYYLAPIFWLVVMGEFGPSILMGYCFLRAYQRWLAQCRTSVQRAQSGVDALLNCLDWIPARLAGIAYALLGHGEKALPAWIASLSDLRTSQYKVVSQLAQFALSKEPHLDLLNSPLAAVKIAKKATFTIVIIVALLTIYGALA</sequence>
<dbReference type="GO" id="GO:0005886">
    <property type="term" value="C:plasma membrane"/>
    <property type="evidence" value="ECO:0007669"/>
    <property type="project" value="TreeGrafter"/>
</dbReference>
<organism evidence="2 3">
    <name type="scientific">Xenorhabdus stockiae</name>
    <dbReference type="NCBI Taxonomy" id="351614"/>
    <lineage>
        <taxon>Bacteria</taxon>
        <taxon>Pseudomonadati</taxon>
        <taxon>Pseudomonadota</taxon>
        <taxon>Gammaproteobacteria</taxon>
        <taxon>Enterobacterales</taxon>
        <taxon>Morganellaceae</taxon>
        <taxon>Xenorhabdus</taxon>
    </lineage>
</organism>
<dbReference type="InterPro" id="IPR052966">
    <property type="entry name" value="Beta-lactamase_Reg"/>
</dbReference>
<dbReference type="RefSeq" id="WP_099111403.1">
    <property type="nucleotide sequence ID" value="NZ_CAWNRH010000097.1"/>
</dbReference>
<dbReference type="EMBL" id="NJAJ01000023">
    <property type="protein sequence ID" value="PHM64850.1"/>
    <property type="molecule type" value="Genomic_DNA"/>
</dbReference>
<feature type="transmembrane region" description="Helical" evidence="1">
    <location>
        <begin position="148"/>
        <end position="168"/>
    </location>
</feature>
<feature type="transmembrane region" description="Helical" evidence="1">
    <location>
        <begin position="266"/>
        <end position="283"/>
    </location>
</feature>
<name>A0A2D0KN53_9GAMM</name>
<dbReference type="InterPro" id="IPR031347">
    <property type="entry name" value="AmpE"/>
</dbReference>
<keyword evidence="1" id="KW-1133">Transmembrane helix</keyword>